<dbReference type="Pfam" id="PF06670">
    <property type="entry name" value="Etmic-2"/>
    <property type="match status" value="1"/>
</dbReference>
<feature type="compositionally biased region" description="Polar residues" evidence="1">
    <location>
        <begin position="31"/>
        <end position="46"/>
    </location>
</feature>
<feature type="region of interest" description="Disordered" evidence="1">
    <location>
        <begin position="100"/>
        <end position="137"/>
    </location>
</feature>
<feature type="compositionally biased region" description="Gly residues" evidence="1">
    <location>
        <begin position="110"/>
        <end position="122"/>
    </location>
</feature>
<dbReference type="OMA" id="RTKVPGD"/>
<organism evidence="4 5">
    <name type="scientific">Eimeria acervulina</name>
    <name type="common">Coccidian parasite</name>
    <dbReference type="NCBI Taxonomy" id="5801"/>
    <lineage>
        <taxon>Eukaryota</taxon>
        <taxon>Sar</taxon>
        <taxon>Alveolata</taxon>
        <taxon>Apicomplexa</taxon>
        <taxon>Conoidasida</taxon>
        <taxon>Coccidia</taxon>
        <taxon>Eucoccidiorida</taxon>
        <taxon>Eimeriorina</taxon>
        <taxon>Eimeriidae</taxon>
        <taxon>Eimeria</taxon>
    </lineage>
</organism>
<feature type="region of interest" description="Disordered" evidence="1">
    <location>
        <begin position="270"/>
        <end position="293"/>
    </location>
</feature>
<gene>
    <name evidence="4" type="ORF">EAH_00000090</name>
</gene>
<evidence type="ECO:0000256" key="1">
    <source>
        <dbReference type="SAM" id="MobiDB-lite"/>
    </source>
</evidence>
<sequence>MARAFSLIALGLLFSLPSTLAIRTKVPGDEPSSSDNALAAGSSTKGHTGLGGYAEAKCGRLTVRGGLKVGESVKITANGWGKSDVDFVAEIVTDNSRGMIQMRESPPGEGPGLAGGSGGDGTAGSATDENGSMKEQPSISIVGVRIPGSENGDGESDKAAVLLYQEGETAPKEVPLDTPAGPTKAFMIFFGQTTPTEMTVRVLTWTPEGSGGDGSWHEALVVVGAGVTHRDVMVVVSDCSPHTLRVYGSASADLVTASDETCQAAEPQLVALTSPQHGSSTVPEVSTETSASS</sequence>
<dbReference type="VEuPathDB" id="ToxoDB:EAH_00000090"/>
<accession>U6G9Q1</accession>
<dbReference type="GeneID" id="25268079"/>
<dbReference type="RefSeq" id="XP_013253324.1">
    <property type="nucleotide sequence ID" value="XM_013397870.1"/>
</dbReference>
<evidence type="ECO:0000313" key="4">
    <source>
        <dbReference type="EMBL" id="CDI76028.1"/>
    </source>
</evidence>
<evidence type="ECO:0000313" key="3">
    <source>
        <dbReference type="EMBL" id="ALB06108.1"/>
    </source>
</evidence>
<feature type="compositionally biased region" description="Low complexity" evidence="1">
    <location>
        <begin position="279"/>
        <end position="293"/>
    </location>
</feature>
<feature type="region of interest" description="Disordered" evidence="1">
    <location>
        <begin position="26"/>
        <end position="51"/>
    </location>
</feature>
<dbReference type="OrthoDB" id="346879at2759"/>
<dbReference type="InterPro" id="IPR009556">
    <property type="entry name" value="Microneme_Etmic-2"/>
</dbReference>
<dbReference type="AlphaFoldDB" id="U6G9Q1"/>
<reference evidence="4" key="1">
    <citation type="submission" date="2013-10" db="EMBL/GenBank/DDBJ databases">
        <title>Genomic analysis of the causative agents of coccidiosis in chickens.</title>
        <authorList>
            <person name="Reid A.J."/>
            <person name="Blake D."/>
            <person name="Billington K."/>
            <person name="Browne H."/>
            <person name="Dunn M."/>
            <person name="Hung S."/>
            <person name="Kawahara F."/>
            <person name="Miranda-Saavedra D."/>
            <person name="Mourier T."/>
            <person name="Nagra H."/>
            <person name="Otto T.D."/>
            <person name="Rawlings N."/>
            <person name="Sanchez A."/>
            <person name="Sanders M."/>
            <person name="Subramaniam C."/>
            <person name="Tay Y."/>
            <person name="Dear P."/>
            <person name="Doerig C."/>
            <person name="Gruber A."/>
            <person name="Parkinson J."/>
            <person name="Shirley M."/>
            <person name="Wan K.L."/>
            <person name="Berriman M."/>
            <person name="Tomley F."/>
            <person name="Pain A."/>
        </authorList>
    </citation>
    <scope>NUCLEOTIDE SEQUENCE</scope>
    <source>
        <strain evidence="4">Houghton</strain>
    </source>
</reference>
<keyword evidence="5" id="KW-1185">Reference proteome</keyword>
<reference evidence="4" key="2">
    <citation type="submission" date="2013-10" db="EMBL/GenBank/DDBJ databases">
        <authorList>
            <person name="Aslett M."/>
        </authorList>
    </citation>
    <scope>NUCLEOTIDE SEQUENCE</scope>
    <source>
        <strain evidence="4">Houghton</strain>
    </source>
</reference>
<dbReference type="EMBL" id="KR063282">
    <property type="protein sequence ID" value="ALB06108.1"/>
    <property type="molecule type" value="mRNA"/>
</dbReference>
<dbReference type="EMBL" id="HG670307">
    <property type="protein sequence ID" value="CDI76028.1"/>
    <property type="molecule type" value="Genomic_DNA"/>
</dbReference>
<feature type="signal peptide" evidence="2">
    <location>
        <begin position="1"/>
        <end position="21"/>
    </location>
</feature>
<evidence type="ECO:0000256" key="2">
    <source>
        <dbReference type="SAM" id="SignalP"/>
    </source>
</evidence>
<evidence type="ECO:0000313" key="5">
    <source>
        <dbReference type="Proteomes" id="UP000018050"/>
    </source>
</evidence>
<feature type="chain" id="PRO_5010981448" evidence="2">
    <location>
        <begin position="22"/>
        <end position="293"/>
    </location>
</feature>
<proteinExistence type="evidence at transcript level"/>
<protein>
    <submittedName>
        <fullName evidence="3">Microneme 2</fullName>
    </submittedName>
    <submittedName>
        <fullName evidence="4">Microneme protein etmic-2/7h, related</fullName>
    </submittedName>
</protein>
<name>U6G9Q1_EIMAC</name>
<keyword evidence="2" id="KW-0732">Signal</keyword>
<dbReference type="Proteomes" id="UP000018050">
    <property type="component" value="Unassembled WGS sequence"/>
</dbReference>
<reference evidence="3" key="3">
    <citation type="journal article" date="2016" name="Vet. Parasitol.">
        <title>The molecular characterization and immune protection of microneme 2 of Eimeria acervulina.</title>
        <authorList>
            <person name="Zhang Z."/>
            <person name="Liu L."/>
            <person name="Huang J."/>
            <person name="Wang S."/>
            <person name="Lu M."/>
            <person name="Song X."/>
            <person name="Xu L."/>
            <person name="Yan R."/>
            <person name="Li X."/>
        </authorList>
    </citation>
    <scope>NUCLEOTIDE SEQUENCE</scope>
</reference>